<sequence>MTAAGFWRRYAAWSLDAAPLSILSLLLCWPWAAPAARALARDYLAMLDAAGRSLGQALADGTPLSALVAQWLADPALRAAIDAVSQSLWALLWPLLLVFVLLGAGWHALFEAGPRQATPGQCLFGLRVVDAAGARIDRGRALLRHAAGALSWLTLNIGHALVLLRPDRRALHDLLSGTAVVQDADPRAKLPPLARAWLGVQLLALWWVVAVWFGATNAALESGLNAAFGL</sequence>
<feature type="transmembrane region" description="Helical" evidence="6">
    <location>
        <begin position="196"/>
        <end position="215"/>
    </location>
</feature>
<evidence type="ECO:0000256" key="4">
    <source>
        <dbReference type="ARBA" id="ARBA00022989"/>
    </source>
</evidence>
<keyword evidence="5 6" id="KW-0472">Membrane</keyword>
<dbReference type="Proteomes" id="UP001501727">
    <property type="component" value="Unassembled WGS sequence"/>
</dbReference>
<gene>
    <name evidence="8" type="ORF">GCM10022229_02740</name>
</gene>
<protein>
    <recommendedName>
        <fullName evidence="7">RDD domain-containing protein</fullName>
    </recommendedName>
</protein>
<reference evidence="9" key="1">
    <citation type="journal article" date="2019" name="Int. J. Syst. Evol. Microbiol.">
        <title>The Global Catalogue of Microorganisms (GCM) 10K type strain sequencing project: providing services to taxonomists for standard genome sequencing and annotation.</title>
        <authorList>
            <consortium name="The Broad Institute Genomics Platform"/>
            <consortium name="The Broad Institute Genome Sequencing Center for Infectious Disease"/>
            <person name="Wu L."/>
            <person name="Ma J."/>
        </authorList>
    </citation>
    <scope>NUCLEOTIDE SEQUENCE [LARGE SCALE GENOMIC DNA]</scope>
    <source>
        <strain evidence="9">JCM 16916</strain>
    </source>
</reference>
<proteinExistence type="predicted"/>
<dbReference type="Pfam" id="PF06271">
    <property type="entry name" value="RDD"/>
    <property type="match status" value="1"/>
</dbReference>
<evidence type="ECO:0000256" key="1">
    <source>
        <dbReference type="ARBA" id="ARBA00004651"/>
    </source>
</evidence>
<evidence type="ECO:0000259" key="7">
    <source>
        <dbReference type="Pfam" id="PF06271"/>
    </source>
</evidence>
<name>A0ABP7M3N4_9GAMM</name>
<comment type="caution">
    <text evidence="8">The sequence shown here is derived from an EMBL/GenBank/DDBJ whole genome shotgun (WGS) entry which is preliminary data.</text>
</comment>
<evidence type="ECO:0000256" key="5">
    <source>
        <dbReference type="ARBA" id="ARBA00023136"/>
    </source>
</evidence>
<evidence type="ECO:0000256" key="2">
    <source>
        <dbReference type="ARBA" id="ARBA00022475"/>
    </source>
</evidence>
<dbReference type="InterPro" id="IPR051791">
    <property type="entry name" value="Pra-immunoreactive"/>
</dbReference>
<keyword evidence="3 6" id="KW-0812">Transmembrane</keyword>
<evidence type="ECO:0000313" key="8">
    <source>
        <dbReference type="EMBL" id="GAA3913459.1"/>
    </source>
</evidence>
<keyword evidence="4 6" id="KW-1133">Transmembrane helix</keyword>
<evidence type="ECO:0000256" key="3">
    <source>
        <dbReference type="ARBA" id="ARBA00022692"/>
    </source>
</evidence>
<evidence type="ECO:0000256" key="6">
    <source>
        <dbReference type="SAM" id="Phobius"/>
    </source>
</evidence>
<dbReference type="PANTHER" id="PTHR36115">
    <property type="entry name" value="PROLINE-RICH ANTIGEN HOMOLOG-RELATED"/>
    <property type="match status" value="1"/>
</dbReference>
<dbReference type="EMBL" id="BAAAZU010000001">
    <property type="protein sequence ID" value="GAA3913459.1"/>
    <property type="molecule type" value="Genomic_DNA"/>
</dbReference>
<comment type="subcellular location">
    <subcellularLocation>
        <location evidence="1">Cell membrane</location>
        <topology evidence="1">Multi-pass membrane protein</topology>
    </subcellularLocation>
</comment>
<feature type="domain" description="RDD" evidence="7">
    <location>
        <begin position="4"/>
        <end position="177"/>
    </location>
</feature>
<accession>A0ABP7M3N4</accession>
<dbReference type="RefSeq" id="WP_344758122.1">
    <property type="nucleotide sequence ID" value="NZ_BAAAZU010000001.1"/>
</dbReference>
<dbReference type="InterPro" id="IPR010432">
    <property type="entry name" value="RDD"/>
</dbReference>
<keyword evidence="9" id="KW-1185">Reference proteome</keyword>
<keyword evidence="2" id="KW-1003">Cell membrane</keyword>
<evidence type="ECO:0000313" key="9">
    <source>
        <dbReference type="Proteomes" id="UP001501727"/>
    </source>
</evidence>
<organism evidence="8 9">
    <name type="scientific">Luteimonas lutimaris</name>
    <dbReference type="NCBI Taxonomy" id="698645"/>
    <lineage>
        <taxon>Bacteria</taxon>
        <taxon>Pseudomonadati</taxon>
        <taxon>Pseudomonadota</taxon>
        <taxon>Gammaproteobacteria</taxon>
        <taxon>Lysobacterales</taxon>
        <taxon>Lysobacteraceae</taxon>
        <taxon>Luteimonas</taxon>
    </lineage>
</organism>
<feature type="transmembrane region" description="Helical" evidence="6">
    <location>
        <begin position="88"/>
        <end position="109"/>
    </location>
</feature>